<sequence>MQFNEGWENQLTVSEEKAATDLKALQESCNKKMKDLMEVKDEVMASAWSETLALVVKILGHVAMVKSMETKVDQTEIKCQERAGGRSHTGAGREEGLP</sequence>
<evidence type="ECO:0000313" key="2">
    <source>
        <dbReference type="Proteomes" id="UP001279410"/>
    </source>
</evidence>
<evidence type="ECO:0000313" key="1">
    <source>
        <dbReference type="EMBL" id="GLD45976.1"/>
    </source>
</evidence>
<dbReference type="AlphaFoldDB" id="A0AAD3QWG1"/>
<comment type="caution">
    <text evidence="1">The sequence shown here is derived from an EMBL/GenBank/DDBJ whole genome shotgun (WGS) entry which is preliminary data.</text>
</comment>
<accession>A0AAD3QWG1</accession>
<dbReference type="EMBL" id="BRZM01000001">
    <property type="protein sequence ID" value="GLD45976.1"/>
    <property type="molecule type" value="Genomic_DNA"/>
</dbReference>
<dbReference type="Proteomes" id="UP001279410">
    <property type="component" value="Unassembled WGS sequence"/>
</dbReference>
<protein>
    <submittedName>
        <fullName evidence="1">Trichohyalin-like protein</fullName>
    </submittedName>
</protein>
<name>A0AAD3QWG1_LATJO</name>
<keyword evidence="2" id="KW-1185">Reference proteome</keyword>
<reference evidence="1" key="1">
    <citation type="submission" date="2022-08" db="EMBL/GenBank/DDBJ databases">
        <title>Genome sequencing of akame (Lates japonicus).</title>
        <authorList>
            <person name="Hashiguchi Y."/>
            <person name="Takahashi H."/>
        </authorList>
    </citation>
    <scope>NUCLEOTIDE SEQUENCE</scope>
    <source>
        <strain evidence="1">Kochi</strain>
    </source>
</reference>
<proteinExistence type="predicted"/>
<organism evidence="1 2">
    <name type="scientific">Lates japonicus</name>
    <name type="common">Japanese lates</name>
    <dbReference type="NCBI Taxonomy" id="270547"/>
    <lineage>
        <taxon>Eukaryota</taxon>
        <taxon>Metazoa</taxon>
        <taxon>Chordata</taxon>
        <taxon>Craniata</taxon>
        <taxon>Vertebrata</taxon>
        <taxon>Euteleostomi</taxon>
        <taxon>Actinopterygii</taxon>
        <taxon>Neopterygii</taxon>
        <taxon>Teleostei</taxon>
        <taxon>Neoteleostei</taxon>
        <taxon>Acanthomorphata</taxon>
        <taxon>Carangaria</taxon>
        <taxon>Carangaria incertae sedis</taxon>
        <taxon>Centropomidae</taxon>
        <taxon>Lates</taxon>
    </lineage>
</organism>
<gene>
    <name evidence="1" type="ORF">AKAME5_000041200</name>
</gene>